<evidence type="ECO:0000256" key="1">
    <source>
        <dbReference type="ARBA" id="ARBA00006110"/>
    </source>
</evidence>
<dbReference type="GO" id="GO:0000028">
    <property type="term" value="P:ribosomal small subunit assembly"/>
    <property type="evidence" value="ECO:0007669"/>
    <property type="project" value="TreeGrafter"/>
</dbReference>
<dbReference type="Gene3D" id="6.10.250.1770">
    <property type="match status" value="1"/>
</dbReference>
<dbReference type="AlphaFoldDB" id="A0A9J7EG71"/>
<dbReference type="GO" id="GO:0006364">
    <property type="term" value="P:rRNA processing"/>
    <property type="evidence" value="ECO:0007669"/>
    <property type="project" value="TreeGrafter"/>
</dbReference>
<evidence type="ECO:0000256" key="2">
    <source>
        <dbReference type="SAM" id="Coils"/>
    </source>
</evidence>
<dbReference type="Gene3D" id="3.30.70.330">
    <property type="match status" value="1"/>
</dbReference>
<gene>
    <name evidence="5" type="primary">LOC111358959</name>
</gene>
<dbReference type="InterPro" id="IPR012677">
    <property type="entry name" value="Nucleotide-bd_a/b_plait_sf"/>
</dbReference>
<dbReference type="GO" id="GO:0034456">
    <property type="term" value="C:UTP-C complex"/>
    <property type="evidence" value="ECO:0007669"/>
    <property type="project" value="TreeGrafter"/>
</dbReference>
<feature type="domain" description="Ribosomal RNA-processing protein 7 C-terminal" evidence="3">
    <location>
        <begin position="164"/>
        <end position="280"/>
    </location>
</feature>
<dbReference type="CDD" id="cd12951">
    <property type="entry name" value="RRP7_Rrp7A"/>
    <property type="match status" value="1"/>
</dbReference>
<dbReference type="InterPro" id="IPR035979">
    <property type="entry name" value="RBD_domain_sf"/>
</dbReference>
<dbReference type="SUPFAM" id="SSF54928">
    <property type="entry name" value="RNA-binding domain, RBD"/>
    <property type="match status" value="1"/>
</dbReference>
<evidence type="ECO:0000313" key="4">
    <source>
        <dbReference type="Proteomes" id="UP000301870"/>
    </source>
</evidence>
<dbReference type="OrthoDB" id="5390at2759"/>
<dbReference type="PANTHER" id="PTHR13191">
    <property type="entry name" value="RIBOSOMAL RNA PROCESSING PROTEIN 7-RELATED"/>
    <property type="match status" value="1"/>
</dbReference>
<reference evidence="5" key="1">
    <citation type="submission" date="2025-08" db="UniProtKB">
        <authorList>
            <consortium name="RefSeq"/>
        </authorList>
    </citation>
    <scope>IDENTIFICATION</scope>
    <source>
        <strain evidence="5">Ishihara</strain>
        <tissue evidence="5">Whole body</tissue>
    </source>
</reference>
<dbReference type="InterPro" id="IPR040446">
    <property type="entry name" value="RRP7"/>
</dbReference>
<dbReference type="Pfam" id="PF12923">
    <property type="entry name" value="RRP7"/>
    <property type="match status" value="1"/>
</dbReference>
<dbReference type="InterPro" id="IPR034890">
    <property type="entry name" value="Rrp7A_RRM"/>
</dbReference>
<sequence>MKMISAMTNTTDTKVKKVKTPKRTQDFKAVQLKLNEDSVAPHTIYLKEHVVREHTADKPQGRTLLVVNVPPYADEKGITNAFREAGTVQSVQLCLKPSTAEVKLIKKFLPDPSITTFKAAYIVFKKVAELDKALKLTELLPMNSEDHQITTGIKKWIEEYNNTIVLPKVLKENVETFMKQFDETTKKADKKEKELEQEDDEGWVTVTKRGKVQSFARSEKVENKIMQKEEKNKKRKELKNFYTFQIRESKMKHIVSLRQKFEEDKRKIAQIKQSRRFRPF</sequence>
<dbReference type="RefSeq" id="XP_022830131.1">
    <property type="nucleotide sequence ID" value="XM_022974363.1"/>
</dbReference>
<feature type="coiled-coil region" evidence="2">
    <location>
        <begin position="174"/>
        <end position="274"/>
    </location>
</feature>
<protein>
    <submittedName>
        <fullName evidence="5">Ribosomal RNA-processing protein 7 homolog A</fullName>
    </submittedName>
</protein>
<proteinExistence type="inferred from homology"/>
<evidence type="ECO:0000259" key="3">
    <source>
        <dbReference type="Pfam" id="PF12923"/>
    </source>
</evidence>
<organism evidence="4 5">
    <name type="scientific">Spodoptera litura</name>
    <name type="common">Asian cotton leafworm</name>
    <dbReference type="NCBI Taxonomy" id="69820"/>
    <lineage>
        <taxon>Eukaryota</taxon>
        <taxon>Metazoa</taxon>
        <taxon>Ecdysozoa</taxon>
        <taxon>Arthropoda</taxon>
        <taxon>Hexapoda</taxon>
        <taxon>Insecta</taxon>
        <taxon>Pterygota</taxon>
        <taxon>Neoptera</taxon>
        <taxon>Endopterygota</taxon>
        <taxon>Lepidoptera</taxon>
        <taxon>Glossata</taxon>
        <taxon>Ditrysia</taxon>
        <taxon>Noctuoidea</taxon>
        <taxon>Noctuidae</taxon>
        <taxon>Amphipyrinae</taxon>
        <taxon>Spodoptera</taxon>
    </lineage>
</organism>
<dbReference type="GO" id="GO:0003676">
    <property type="term" value="F:nucleic acid binding"/>
    <property type="evidence" value="ECO:0007669"/>
    <property type="project" value="InterPro"/>
</dbReference>
<accession>A0A9J7EG71</accession>
<keyword evidence="2" id="KW-0175">Coiled coil</keyword>
<dbReference type="CDD" id="cd12294">
    <property type="entry name" value="RRM_Rrp7A"/>
    <property type="match status" value="1"/>
</dbReference>
<dbReference type="KEGG" id="sliu:111358959"/>
<dbReference type="PANTHER" id="PTHR13191:SF0">
    <property type="entry name" value="RIBOSOMAL RNA-PROCESSING PROTEIN 7 HOMOLOG A-RELATED"/>
    <property type="match status" value="1"/>
</dbReference>
<evidence type="ECO:0000313" key="5">
    <source>
        <dbReference type="RefSeq" id="XP_022830131.1"/>
    </source>
</evidence>
<dbReference type="GO" id="GO:0032545">
    <property type="term" value="C:CURI complex"/>
    <property type="evidence" value="ECO:0007669"/>
    <property type="project" value="TreeGrafter"/>
</dbReference>
<dbReference type="InterPro" id="IPR024326">
    <property type="entry name" value="RRP7_C"/>
</dbReference>
<comment type="similarity">
    <text evidence="1">Belongs to the RRP7 family.</text>
</comment>
<name>A0A9J7EG71_SPOLT</name>
<keyword evidence="4" id="KW-1185">Reference proteome</keyword>
<dbReference type="GeneID" id="111358959"/>
<dbReference type="Proteomes" id="UP000301870">
    <property type="component" value="Chromosome 28"/>
</dbReference>